<evidence type="ECO:0000313" key="2">
    <source>
        <dbReference type="Proteomes" id="UP001597237"/>
    </source>
</evidence>
<organism evidence="1 2">
    <name type="scientific">Phenylobacterium terrae</name>
    <dbReference type="NCBI Taxonomy" id="2665495"/>
    <lineage>
        <taxon>Bacteria</taxon>
        <taxon>Pseudomonadati</taxon>
        <taxon>Pseudomonadota</taxon>
        <taxon>Alphaproteobacteria</taxon>
        <taxon>Caulobacterales</taxon>
        <taxon>Caulobacteraceae</taxon>
        <taxon>Phenylobacterium</taxon>
    </lineage>
</organism>
<keyword evidence="2" id="KW-1185">Reference proteome</keyword>
<sequence>MIEGKDEGRVIPLEAAAGTSRQLPYAVELWNLPRTAPERVVGRAASAVVARAIFLAAQSEHLGRKLVLRRGARVLAESD</sequence>
<evidence type="ECO:0000313" key="1">
    <source>
        <dbReference type="EMBL" id="MFD1783019.1"/>
    </source>
</evidence>
<proteinExistence type="predicted"/>
<gene>
    <name evidence="1" type="ORF">ACFSC0_06400</name>
</gene>
<name>A0ABW4MZ64_9CAUL</name>
<accession>A0ABW4MZ64</accession>
<comment type="caution">
    <text evidence="1">The sequence shown here is derived from an EMBL/GenBank/DDBJ whole genome shotgun (WGS) entry which is preliminary data.</text>
</comment>
<reference evidence="2" key="1">
    <citation type="journal article" date="2019" name="Int. J. Syst. Evol. Microbiol.">
        <title>The Global Catalogue of Microorganisms (GCM) 10K type strain sequencing project: providing services to taxonomists for standard genome sequencing and annotation.</title>
        <authorList>
            <consortium name="The Broad Institute Genomics Platform"/>
            <consortium name="The Broad Institute Genome Sequencing Center for Infectious Disease"/>
            <person name="Wu L."/>
            <person name="Ma J."/>
        </authorList>
    </citation>
    <scope>NUCLEOTIDE SEQUENCE [LARGE SCALE GENOMIC DNA]</scope>
    <source>
        <strain evidence="2">DFY28</strain>
    </source>
</reference>
<dbReference type="Proteomes" id="UP001597237">
    <property type="component" value="Unassembled WGS sequence"/>
</dbReference>
<dbReference type="RefSeq" id="WP_377282457.1">
    <property type="nucleotide sequence ID" value="NZ_JBHRSI010000007.1"/>
</dbReference>
<dbReference type="EMBL" id="JBHUEY010000001">
    <property type="protein sequence ID" value="MFD1783019.1"/>
    <property type="molecule type" value="Genomic_DNA"/>
</dbReference>
<protein>
    <submittedName>
        <fullName evidence="1">Uncharacterized protein</fullName>
    </submittedName>
</protein>